<dbReference type="InParanoid" id="E9H057"/>
<dbReference type="InterPro" id="IPR012459">
    <property type="entry name" value="Rrp15"/>
</dbReference>
<dbReference type="PANTHER" id="PTHR13245:SF14">
    <property type="entry name" value="RRP15-LIKE PROTEIN"/>
    <property type="match status" value="1"/>
</dbReference>
<dbReference type="PANTHER" id="PTHR13245">
    <property type="entry name" value="RRP15-LIKE PROTEIN"/>
    <property type="match status" value="1"/>
</dbReference>
<evidence type="ECO:0000313" key="4">
    <source>
        <dbReference type="EMBL" id="EFX74940.1"/>
    </source>
</evidence>
<dbReference type="OrthoDB" id="20949at2759"/>
<dbReference type="GO" id="GO:0030687">
    <property type="term" value="C:preribosome, large subunit precursor"/>
    <property type="evidence" value="ECO:0000318"/>
    <property type="project" value="GO_Central"/>
</dbReference>
<feature type="region of interest" description="Disordered" evidence="3">
    <location>
        <begin position="1"/>
        <end position="56"/>
    </location>
</feature>
<evidence type="ECO:0000256" key="2">
    <source>
        <dbReference type="ARBA" id="ARBA00017475"/>
    </source>
</evidence>
<dbReference type="STRING" id="6669.E9H057"/>
<organism evidence="4 5">
    <name type="scientific">Daphnia pulex</name>
    <name type="common">Water flea</name>
    <dbReference type="NCBI Taxonomy" id="6669"/>
    <lineage>
        <taxon>Eukaryota</taxon>
        <taxon>Metazoa</taxon>
        <taxon>Ecdysozoa</taxon>
        <taxon>Arthropoda</taxon>
        <taxon>Crustacea</taxon>
        <taxon>Branchiopoda</taxon>
        <taxon>Diplostraca</taxon>
        <taxon>Cladocera</taxon>
        <taxon>Anomopoda</taxon>
        <taxon>Daphniidae</taxon>
        <taxon>Daphnia</taxon>
    </lineage>
</organism>
<evidence type="ECO:0000256" key="1">
    <source>
        <dbReference type="ARBA" id="ARBA00007462"/>
    </source>
</evidence>
<feature type="compositionally biased region" description="Acidic residues" evidence="3">
    <location>
        <begin position="1"/>
        <end position="16"/>
    </location>
</feature>
<dbReference type="Proteomes" id="UP000000305">
    <property type="component" value="Unassembled WGS sequence"/>
</dbReference>
<comment type="similarity">
    <text evidence="1">Belongs to the RRP15 family.</text>
</comment>
<evidence type="ECO:0000256" key="3">
    <source>
        <dbReference type="SAM" id="MobiDB-lite"/>
    </source>
</evidence>
<dbReference type="KEGG" id="dpx:DAPPUDRAFT_93055"/>
<sequence length="266" mass="30256">MDFSNDEDLRSDEEHDDLNSGLEASLSDDGDSYTKGSSDSDSEANENVDGNQEDQNVVYGNFGWADAMSKVLKSSKPKAKKSIILSKAKKDADILKIISAQEISSVSFEIDEVKKEKIVEDPDVVRRNAHLEKMLRRQRRKEWDLVGRVLPSITDERERERVLSKIATRGVVQLFNSVKIQQKTIQDKLREAGPLERKREKALKSLNKADFLELLKGGKHGKGEVKMEHSTKQEEATWSVLRDDFMPEVTMRDWDKQNSSDSEEDA</sequence>
<accession>E9H057</accession>
<dbReference type="eggNOG" id="KOG2974">
    <property type="taxonomic scope" value="Eukaryota"/>
</dbReference>
<proteinExistence type="inferred from homology"/>
<dbReference type="GO" id="GO:0000460">
    <property type="term" value="P:maturation of 5.8S rRNA"/>
    <property type="evidence" value="ECO:0000318"/>
    <property type="project" value="GO_Central"/>
</dbReference>
<gene>
    <name evidence="4" type="ORF">DAPPUDRAFT_93055</name>
</gene>
<dbReference type="Pfam" id="PF07890">
    <property type="entry name" value="Rrp15p"/>
    <property type="match status" value="1"/>
</dbReference>
<evidence type="ECO:0000313" key="5">
    <source>
        <dbReference type="Proteomes" id="UP000000305"/>
    </source>
</evidence>
<reference evidence="4 5" key="1">
    <citation type="journal article" date="2011" name="Science">
        <title>The ecoresponsive genome of Daphnia pulex.</title>
        <authorList>
            <person name="Colbourne J.K."/>
            <person name="Pfrender M.E."/>
            <person name="Gilbert D."/>
            <person name="Thomas W.K."/>
            <person name="Tucker A."/>
            <person name="Oakley T.H."/>
            <person name="Tokishita S."/>
            <person name="Aerts A."/>
            <person name="Arnold G.J."/>
            <person name="Basu M.K."/>
            <person name="Bauer D.J."/>
            <person name="Caceres C.E."/>
            <person name="Carmel L."/>
            <person name="Casola C."/>
            <person name="Choi J.H."/>
            <person name="Detter J.C."/>
            <person name="Dong Q."/>
            <person name="Dusheyko S."/>
            <person name="Eads B.D."/>
            <person name="Frohlich T."/>
            <person name="Geiler-Samerotte K.A."/>
            <person name="Gerlach D."/>
            <person name="Hatcher P."/>
            <person name="Jogdeo S."/>
            <person name="Krijgsveld J."/>
            <person name="Kriventseva E.V."/>
            <person name="Kultz D."/>
            <person name="Laforsch C."/>
            <person name="Lindquist E."/>
            <person name="Lopez J."/>
            <person name="Manak J.R."/>
            <person name="Muller J."/>
            <person name="Pangilinan J."/>
            <person name="Patwardhan R.P."/>
            <person name="Pitluck S."/>
            <person name="Pritham E.J."/>
            <person name="Rechtsteiner A."/>
            <person name="Rho M."/>
            <person name="Rogozin I.B."/>
            <person name="Sakarya O."/>
            <person name="Salamov A."/>
            <person name="Schaack S."/>
            <person name="Shapiro H."/>
            <person name="Shiga Y."/>
            <person name="Skalitzky C."/>
            <person name="Smith Z."/>
            <person name="Souvorov A."/>
            <person name="Sung W."/>
            <person name="Tang Z."/>
            <person name="Tsuchiya D."/>
            <person name="Tu H."/>
            <person name="Vos H."/>
            <person name="Wang M."/>
            <person name="Wolf Y.I."/>
            <person name="Yamagata H."/>
            <person name="Yamada T."/>
            <person name="Ye Y."/>
            <person name="Shaw J.R."/>
            <person name="Andrews J."/>
            <person name="Crease T.J."/>
            <person name="Tang H."/>
            <person name="Lucas S.M."/>
            <person name="Robertson H.M."/>
            <person name="Bork P."/>
            <person name="Koonin E.V."/>
            <person name="Zdobnov E.M."/>
            <person name="Grigoriev I.V."/>
            <person name="Lynch M."/>
            <person name="Boore J.L."/>
        </authorList>
    </citation>
    <scope>NUCLEOTIDE SEQUENCE [LARGE SCALE GENOMIC DNA]</scope>
</reference>
<dbReference type="EMBL" id="GL732579">
    <property type="protein sequence ID" value="EFX74940.1"/>
    <property type="molecule type" value="Genomic_DNA"/>
</dbReference>
<protein>
    <recommendedName>
        <fullName evidence="2">RRP15-like protein</fullName>
    </recommendedName>
</protein>
<dbReference type="FunCoup" id="E9H057">
    <property type="interactions" value="537"/>
</dbReference>
<dbReference type="HOGENOM" id="CLU_079732_1_1_1"/>
<name>E9H057_DAPPU</name>
<keyword evidence="5" id="KW-1185">Reference proteome</keyword>
<dbReference type="GO" id="GO:0000470">
    <property type="term" value="P:maturation of LSU-rRNA"/>
    <property type="evidence" value="ECO:0000318"/>
    <property type="project" value="GO_Central"/>
</dbReference>
<dbReference type="AlphaFoldDB" id="E9H057"/>
<dbReference type="OMA" id="NAGWADC"/>